<organism evidence="3 4">
    <name type="scientific">Solirubrobacter ginsenosidimutans</name>
    <dbReference type="NCBI Taxonomy" id="490573"/>
    <lineage>
        <taxon>Bacteria</taxon>
        <taxon>Bacillati</taxon>
        <taxon>Actinomycetota</taxon>
        <taxon>Thermoleophilia</taxon>
        <taxon>Solirubrobacterales</taxon>
        <taxon>Solirubrobacteraceae</taxon>
        <taxon>Solirubrobacter</taxon>
    </lineage>
</organism>
<comment type="caution">
    <text evidence="3">The sequence shown here is derived from an EMBL/GenBank/DDBJ whole genome shotgun (WGS) entry which is preliminary data.</text>
</comment>
<dbReference type="InterPro" id="IPR029149">
    <property type="entry name" value="Creatin/AminoP/Spt16_N"/>
</dbReference>
<dbReference type="EMBL" id="JAPDOD010000097">
    <property type="protein sequence ID" value="MDA0167286.1"/>
    <property type="molecule type" value="Genomic_DNA"/>
</dbReference>
<dbReference type="Gene3D" id="3.90.230.10">
    <property type="entry name" value="Creatinase/methionine aminopeptidase superfamily"/>
    <property type="match status" value="1"/>
</dbReference>
<dbReference type="PANTHER" id="PTHR46112:SF3">
    <property type="entry name" value="AMINOPEPTIDASE YPDF"/>
    <property type="match status" value="1"/>
</dbReference>
<dbReference type="InterPro" id="IPR050659">
    <property type="entry name" value="Peptidase_M24B"/>
</dbReference>
<dbReference type="InterPro" id="IPR000994">
    <property type="entry name" value="Pept_M24"/>
</dbReference>
<evidence type="ECO:0000259" key="1">
    <source>
        <dbReference type="Pfam" id="PF00557"/>
    </source>
</evidence>
<dbReference type="Proteomes" id="UP001149140">
    <property type="component" value="Unassembled WGS sequence"/>
</dbReference>
<dbReference type="RefSeq" id="WP_270046535.1">
    <property type="nucleotide sequence ID" value="NZ_JAPDOD010000097.1"/>
</dbReference>
<name>A0A9X3N271_9ACTN</name>
<evidence type="ECO:0000313" key="3">
    <source>
        <dbReference type="EMBL" id="MDA0167286.1"/>
    </source>
</evidence>
<dbReference type="Pfam" id="PF01321">
    <property type="entry name" value="Creatinase_N"/>
    <property type="match status" value="1"/>
</dbReference>
<dbReference type="InterPro" id="IPR000587">
    <property type="entry name" value="Creatinase_N"/>
</dbReference>
<dbReference type="Gene3D" id="3.40.350.10">
    <property type="entry name" value="Creatinase/prolidase N-terminal domain"/>
    <property type="match status" value="1"/>
</dbReference>
<evidence type="ECO:0000259" key="2">
    <source>
        <dbReference type="Pfam" id="PF01321"/>
    </source>
</evidence>
<accession>A0A9X3N271</accession>
<dbReference type="InterPro" id="IPR036005">
    <property type="entry name" value="Creatinase/aminopeptidase-like"/>
</dbReference>
<feature type="domain" description="Creatinase N-terminal" evidence="2">
    <location>
        <begin position="7"/>
        <end position="135"/>
    </location>
</feature>
<dbReference type="SUPFAM" id="SSF53092">
    <property type="entry name" value="Creatinase/prolidase N-terminal domain"/>
    <property type="match status" value="1"/>
</dbReference>
<sequence>MNGPDSRVAALDGLLEEAGLDAVLATKDASIAYLSGFWGLQMERFFGVAVKRGGAGALIAPTLDRESANSAPTSLERLLYPAAISNGLPELIAFLGDAKRIGVEEDHLNFARSVALREAGYELVPATETIMHLRAAKDAEEVEAVRKACVHIEAAYDELWATLMPGMTEAEINARIAFAMMRRGAKHCEPHILFGTHSADSHGTPGERKLEVGDVVVADIAGQFGDGYWGDLTRCASAGPPSDWAQKAWAVVHEAYVDAVAATRLGNTTIDVDAAQRAIIEAHPEIGACLHGAGHAIGTEVHEPPFLIPNWDEPLREGMIFTVEPGIYNSDVGGMRLEDDVLVGPNGPVMLSTHPLELRIL</sequence>
<gene>
    <name evidence="3" type="ORF">OM076_43905</name>
</gene>
<reference evidence="3" key="1">
    <citation type="submission" date="2022-10" db="EMBL/GenBank/DDBJ databases">
        <title>The WGS of Solirubrobacter ginsenosidimutans DSM 21036.</title>
        <authorList>
            <person name="Jiang Z."/>
        </authorList>
    </citation>
    <scope>NUCLEOTIDE SEQUENCE</scope>
    <source>
        <strain evidence="3">DSM 21036</strain>
    </source>
</reference>
<evidence type="ECO:0000313" key="4">
    <source>
        <dbReference type="Proteomes" id="UP001149140"/>
    </source>
</evidence>
<keyword evidence="4" id="KW-1185">Reference proteome</keyword>
<proteinExistence type="predicted"/>
<feature type="domain" description="Peptidase M24" evidence="1">
    <location>
        <begin position="143"/>
        <end position="343"/>
    </location>
</feature>
<dbReference type="Pfam" id="PF00557">
    <property type="entry name" value="Peptidase_M24"/>
    <property type="match status" value="1"/>
</dbReference>
<dbReference type="SUPFAM" id="SSF55920">
    <property type="entry name" value="Creatinase/aminopeptidase"/>
    <property type="match status" value="1"/>
</dbReference>
<protein>
    <submittedName>
        <fullName evidence="3">Xaa-Pro peptidase family protein</fullName>
    </submittedName>
</protein>
<dbReference type="PANTHER" id="PTHR46112">
    <property type="entry name" value="AMINOPEPTIDASE"/>
    <property type="match status" value="1"/>
</dbReference>
<dbReference type="AlphaFoldDB" id="A0A9X3N271"/>